<dbReference type="AlphaFoldDB" id="A0A1I5BTQ7"/>
<keyword evidence="2" id="KW-0812">Transmembrane</keyword>
<dbReference type="OrthoDB" id="9801223at2"/>
<dbReference type="GO" id="GO:0016491">
    <property type="term" value="F:oxidoreductase activity"/>
    <property type="evidence" value="ECO:0007669"/>
    <property type="project" value="InterPro"/>
</dbReference>
<dbReference type="Gene3D" id="3.40.50.80">
    <property type="entry name" value="Nucleotide-binding domain of ferredoxin-NADP reductase (FNR) module"/>
    <property type="match status" value="1"/>
</dbReference>
<feature type="transmembrane region" description="Helical" evidence="2">
    <location>
        <begin position="166"/>
        <end position="186"/>
    </location>
</feature>
<dbReference type="PROSITE" id="PS51384">
    <property type="entry name" value="FAD_FR"/>
    <property type="match status" value="1"/>
</dbReference>
<accession>A0A1I5BTQ7</accession>
<dbReference type="STRING" id="995034.SAMN05216219_2097"/>
<sequence>MKSRFDTAIGRVTMYRLVSILLGILVAVSYVLSVVGVLFFNPLELTAGLVVATGVSVLSNRLVAGLFRVSPHTESALITGLLLFFIMRPSIEPLELAATAVAALVATLSKYLVAVRRRHIFNPTAFGVVVVGATGLGVSWWWVGSSALLPAVAIAAFLVLYRTRRFALAAVFIVVSVVTIVLQLLAAGMPAAAALATPFTSYPVVFFAAFMLTEPLTLPPRRWQQLTEAGIVGLLFALPYSLGPLYATPELALVVGNLLAFAVGQRRGIRLVLESRLRLSPTIVELWFRPVAPLRYAAGQYLELSVPHPHPDSRGSRRMFSIVTAPEDPMVAIAYREHEPGSSFKAALARLEPGAVVRATGIWGDFTLPADATKPLVLVAAGIGITPFLSQLNDLRRAEEQRDVVLVYAVSSAREIAHRTELVEIGVTVFLAAPEPPDVLPEGWTYLGAGRLTGERLRAAIPDLPERTALISGPPGLVDALRPAFGRRAKTDYFSGY</sequence>
<feature type="transmembrane region" description="Helical" evidence="2">
    <location>
        <begin position="20"/>
        <end position="39"/>
    </location>
</feature>
<protein>
    <submittedName>
        <fullName evidence="4">Ferredoxin-NADP reductase</fullName>
    </submittedName>
</protein>
<evidence type="ECO:0000313" key="4">
    <source>
        <dbReference type="EMBL" id="SFN78114.1"/>
    </source>
</evidence>
<dbReference type="PRINTS" id="PR00410">
    <property type="entry name" value="PHEHYDRXLASE"/>
</dbReference>
<dbReference type="PANTHER" id="PTHR47354">
    <property type="entry name" value="NADH OXIDOREDUCTASE HCR"/>
    <property type="match status" value="1"/>
</dbReference>
<gene>
    <name evidence="4" type="ORF">SAMN05216219_2097</name>
</gene>
<feature type="transmembrane region" description="Helical" evidence="2">
    <location>
        <begin position="225"/>
        <end position="245"/>
    </location>
</feature>
<evidence type="ECO:0000259" key="3">
    <source>
        <dbReference type="PROSITE" id="PS51384"/>
    </source>
</evidence>
<keyword evidence="2" id="KW-1133">Transmembrane helix</keyword>
<dbReference type="InterPro" id="IPR017938">
    <property type="entry name" value="Riboflavin_synthase-like_b-brl"/>
</dbReference>
<dbReference type="RefSeq" id="WP_090711131.1">
    <property type="nucleotide sequence ID" value="NZ_FOVM01000005.1"/>
</dbReference>
<feature type="transmembrane region" description="Helical" evidence="2">
    <location>
        <begin position="97"/>
        <end position="113"/>
    </location>
</feature>
<reference evidence="5" key="1">
    <citation type="submission" date="2016-10" db="EMBL/GenBank/DDBJ databases">
        <authorList>
            <person name="Varghese N."/>
            <person name="Submissions S."/>
        </authorList>
    </citation>
    <scope>NUCLEOTIDE SEQUENCE [LARGE SCALE GENOMIC DNA]</scope>
    <source>
        <strain evidence="5">CGMCC 1.11101</strain>
    </source>
</reference>
<feature type="transmembrane region" description="Helical" evidence="2">
    <location>
        <begin position="192"/>
        <end position="213"/>
    </location>
</feature>
<name>A0A1I5BTQ7_9MICO</name>
<organism evidence="4 5">
    <name type="scientific">Mycetocola miduiensis</name>
    <dbReference type="NCBI Taxonomy" id="995034"/>
    <lineage>
        <taxon>Bacteria</taxon>
        <taxon>Bacillati</taxon>
        <taxon>Actinomycetota</taxon>
        <taxon>Actinomycetes</taxon>
        <taxon>Micrococcales</taxon>
        <taxon>Microbacteriaceae</taxon>
        <taxon>Mycetocola</taxon>
    </lineage>
</organism>
<evidence type="ECO:0000313" key="5">
    <source>
        <dbReference type="Proteomes" id="UP000198867"/>
    </source>
</evidence>
<dbReference type="PANTHER" id="PTHR47354:SF5">
    <property type="entry name" value="PROTEIN RFBI"/>
    <property type="match status" value="1"/>
</dbReference>
<feature type="domain" description="FAD-binding FR-type" evidence="3">
    <location>
        <begin position="266"/>
        <end position="369"/>
    </location>
</feature>
<dbReference type="EMBL" id="FOVM01000005">
    <property type="protein sequence ID" value="SFN78114.1"/>
    <property type="molecule type" value="Genomic_DNA"/>
</dbReference>
<keyword evidence="5" id="KW-1185">Reference proteome</keyword>
<dbReference type="Proteomes" id="UP000198867">
    <property type="component" value="Unassembled WGS sequence"/>
</dbReference>
<feature type="transmembrane region" description="Helical" evidence="2">
    <location>
        <begin position="142"/>
        <end position="161"/>
    </location>
</feature>
<dbReference type="CDD" id="cd00322">
    <property type="entry name" value="FNR_like"/>
    <property type="match status" value="1"/>
</dbReference>
<dbReference type="SUPFAM" id="SSF52343">
    <property type="entry name" value="Ferredoxin reductase-like, C-terminal NADP-linked domain"/>
    <property type="match status" value="1"/>
</dbReference>
<proteinExistence type="predicted"/>
<dbReference type="Pfam" id="PF00175">
    <property type="entry name" value="NAD_binding_1"/>
    <property type="match status" value="1"/>
</dbReference>
<evidence type="ECO:0000256" key="2">
    <source>
        <dbReference type="SAM" id="Phobius"/>
    </source>
</evidence>
<dbReference type="InterPro" id="IPR050415">
    <property type="entry name" value="MRET"/>
</dbReference>
<comment type="cofactor">
    <cofactor evidence="1">
        <name>FAD</name>
        <dbReference type="ChEBI" id="CHEBI:57692"/>
    </cofactor>
</comment>
<dbReference type="Gene3D" id="2.40.30.10">
    <property type="entry name" value="Translation factors"/>
    <property type="match status" value="1"/>
</dbReference>
<dbReference type="SUPFAM" id="SSF63380">
    <property type="entry name" value="Riboflavin synthase domain-like"/>
    <property type="match status" value="1"/>
</dbReference>
<feature type="transmembrane region" description="Helical" evidence="2">
    <location>
        <begin position="120"/>
        <end position="136"/>
    </location>
</feature>
<dbReference type="InterPro" id="IPR001433">
    <property type="entry name" value="OxRdtase_FAD/NAD-bd"/>
</dbReference>
<keyword evidence="2" id="KW-0472">Membrane</keyword>
<dbReference type="InterPro" id="IPR017927">
    <property type="entry name" value="FAD-bd_FR_type"/>
</dbReference>
<evidence type="ECO:0000256" key="1">
    <source>
        <dbReference type="ARBA" id="ARBA00001974"/>
    </source>
</evidence>
<dbReference type="InterPro" id="IPR039261">
    <property type="entry name" value="FNR_nucleotide-bd"/>
</dbReference>